<dbReference type="PANTHER" id="PTHR46471">
    <property type="entry name" value="CHITIN DEACETYLASE"/>
    <property type="match status" value="1"/>
</dbReference>
<evidence type="ECO:0000256" key="4">
    <source>
        <dbReference type="ARBA" id="ARBA00022801"/>
    </source>
</evidence>
<keyword evidence="9" id="KW-1185">Reference proteome</keyword>
<comment type="cofactor">
    <cofactor evidence="1">
        <name>Co(2+)</name>
        <dbReference type="ChEBI" id="CHEBI:48828"/>
    </cofactor>
</comment>
<gene>
    <name evidence="8" type="ORF">CSAL01_04268</name>
</gene>
<accession>A0A135TD17</accession>
<evidence type="ECO:0000313" key="8">
    <source>
        <dbReference type="EMBL" id="KXH46050.1"/>
    </source>
</evidence>
<dbReference type="EMBL" id="JFFI01002021">
    <property type="protein sequence ID" value="KXH46050.1"/>
    <property type="molecule type" value="Genomic_DNA"/>
</dbReference>
<proteinExistence type="predicted"/>
<evidence type="ECO:0000259" key="7">
    <source>
        <dbReference type="PROSITE" id="PS51677"/>
    </source>
</evidence>
<evidence type="ECO:0000256" key="2">
    <source>
        <dbReference type="ARBA" id="ARBA00022723"/>
    </source>
</evidence>
<dbReference type="OrthoDB" id="2125469at2759"/>
<keyword evidence="2" id="KW-0479">Metal-binding</keyword>
<dbReference type="Proteomes" id="UP000070121">
    <property type="component" value="Unassembled WGS sequence"/>
</dbReference>
<dbReference type="PANTHER" id="PTHR46471:SF9">
    <property type="entry name" value="CHITIN DEACETYLASE"/>
    <property type="match status" value="1"/>
</dbReference>
<evidence type="ECO:0000256" key="1">
    <source>
        <dbReference type="ARBA" id="ARBA00001941"/>
    </source>
</evidence>
<keyword evidence="5" id="KW-0119">Carbohydrate metabolism</keyword>
<dbReference type="InterPro" id="IPR011330">
    <property type="entry name" value="Glyco_hydro/deAcase_b/a-brl"/>
</dbReference>
<evidence type="ECO:0000256" key="5">
    <source>
        <dbReference type="ARBA" id="ARBA00023277"/>
    </source>
</evidence>
<dbReference type="Pfam" id="PF01522">
    <property type="entry name" value="Polysacc_deac_1"/>
    <property type="match status" value="1"/>
</dbReference>
<evidence type="ECO:0000256" key="6">
    <source>
        <dbReference type="ARBA" id="ARBA00023285"/>
    </source>
</evidence>
<comment type="caution">
    <text evidence="8">The sequence shown here is derived from an EMBL/GenBank/DDBJ whole genome shotgun (WGS) entry which is preliminary data.</text>
</comment>
<dbReference type="GO" id="GO:0046872">
    <property type="term" value="F:metal ion binding"/>
    <property type="evidence" value="ECO:0007669"/>
    <property type="project" value="UniProtKB-KW"/>
</dbReference>
<organism evidence="8 9">
    <name type="scientific">Colletotrichum salicis</name>
    <dbReference type="NCBI Taxonomy" id="1209931"/>
    <lineage>
        <taxon>Eukaryota</taxon>
        <taxon>Fungi</taxon>
        <taxon>Dikarya</taxon>
        <taxon>Ascomycota</taxon>
        <taxon>Pezizomycotina</taxon>
        <taxon>Sordariomycetes</taxon>
        <taxon>Hypocreomycetidae</taxon>
        <taxon>Glomerellales</taxon>
        <taxon>Glomerellaceae</taxon>
        <taxon>Colletotrichum</taxon>
        <taxon>Colletotrichum acutatum species complex</taxon>
    </lineage>
</organism>
<dbReference type="SUPFAM" id="SSF88713">
    <property type="entry name" value="Glycoside hydrolase/deacetylase"/>
    <property type="match status" value="1"/>
</dbReference>
<feature type="domain" description="NodB homology" evidence="7">
    <location>
        <begin position="167"/>
        <end position="350"/>
    </location>
</feature>
<dbReference type="AlphaFoldDB" id="A0A135TD17"/>
<protein>
    <submittedName>
        <fullName evidence="8">Polysaccharide deacetylase</fullName>
    </submittedName>
</protein>
<dbReference type="PROSITE" id="PS51677">
    <property type="entry name" value="NODB"/>
    <property type="match status" value="1"/>
</dbReference>
<evidence type="ECO:0000313" key="9">
    <source>
        <dbReference type="Proteomes" id="UP000070121"/>
    </source>
</evidence>
<dbReference type="GO" id="GO:0016810">
    <property type="term" value="F:hydrolase activity, acting on carbon-nitrogen (but not peptide) bonds"/>
    <property type="evidence" value="ECO:0007669"/>
    <property type="project" value="InterPro"/>
</dbReference>
<name>A0A135TD17_9PEZI</name>
<evidence type="ECO:0000256" key="3">
    <source>
        <dbReference type="ARBA" id="ARBA00022729"/>
    </source>
</evidence>
<dbReference type="CDD" id="cd10951">
    <property type="entry name" value="CE4_ClCDA_like"/>
    <property type="match status" value="1"/>
</dbReference>
<dbReference type="GO" id="GO:0005975">
    <property type="term" value="P:carbohydrate metabolic process"/>
    <property type="evidence" value="ECO:0007669"/>
    <property type="project" value="InterPro"/>
</dbReference>
<reference evidence="8 9" key="1">
    <citation type="submission" date="2014-02" db="EMBL/GenBank/DDBJ databases">
        <title>The genome sequence of Colletotrichum salicis CBS 607.94.</title>
        <authorList>
            <person name="Baroncelli R."/>
            <person name="Thon M.R."/>
        </authorList>
    </citation>
    <scope>NUCLEOTIDE SEQUENCE [LARGE SCALE GENOMIC DNA]</scope>
    <source>
        <strain evidence="8 9">CBS 607.94</strain>
    </source>
</reference>
<dbReference type="Gene3D" id="3.20.20.370">
    <property type="entry name" value="Glycoside hydrolase/deacetylase"/>
    <property type="match status" value="1"/>
</dbReference>
<keyword evidence="6" id="KW-0170">Cobalt</keyword>
<dbReference type="InterPro" id="IPR002509">
    <property type="entry name" value="NODB_dom"/>
</dbReference>
<keyword evidence="3" id="KW-0732">Signal</keyword>
<dbReference type="STRING" id="1209931.A0A135TD17"/>
<sequence>MHFTPQSIRERVTGVQAFTFSRRIEPLEAPHCRPRAVVLLNLAPARSKLRLEPRSELPKRSHPAVHPMFNNPTKEVFLSFSFSSRDEIEVPGDSCFRKFDVHTHHQFLRYSTLFDERPDSPIMLLDTIVTGLLMAASAAAIPIENPMELIKRVPSAGVVIQKCAKSGVFALAYDDGPYQYTSQLVDILNNGGAKATFFMTGTLYGCIYNQRTAVKKAFDSGHQIASHTWTHPSTFGSLTAAQLTTEMQKLEQATVNIIGKKPAYMRPPYLATGGSVLSTMQTLGYKVITDDVDSGDWNGQTPAQSEAKFTAAGASGNGHIPLMHETYATTVQTLTPWLINWAKSNNLKLVTVAECLDDASGAYQSGSFTGNGATTC</sequence>
<keyword evidence="4" id="KW-0378">Hydrolase</keyword>